<dbReference type="AlphaFoldDB" id="A0A1B6DHJ6"/>
<dbReference type="SUPFAM" id="SSF140864">
    <property type="entry name" value="TROVE domain-like"/>
    <property type="match status" value="1"/>
</dbReference>
<evidence type="ECO:0000256" key="3">
    <source>
        <dbReference type="ARBA" id="ARBA00022490"/>
    </source>
</evidence>
<dbReference type="InterPro" id="IPR056800">
    <property type="entry name" value="vWA_Ro60"/>
</dbReference>
<dbReference type="EMBL" id="GEDC01011631">
    <property type="protein sequence ID" value="JAS25667.1"/>
    <property type="molecule type" value="Transcribed_RNA"/>
</dbReference>
<dbReference type="InterPro" id="IPR036465">
    <property type="entry name" value="vWFA_dom_sf"/>
</dbReference>
<proteinExistence type="inferred from homology"/>
<organism evidence="10">
    <name type="scientific">Clastoptera arizonana</name>
    <name type="common">Arizona spittle bug</name>
    <dbReference type="NCBI Taxonomy" id="38151"/>
    <lineage>
        <taxon>Eukaryota</taxon>
        <taxon>Metazoa</taxon>
        <taxon>Ecdysozoa</taxon>
        <taxon>Arthropoda</taxon>
        <taxon>Hexapoda</taxon>
        <taxon>Insecta</taxon>
        <taxon>Pterygota</taxon>
        <taxon>Neoptera</taxon>
        <taxon>Paraneoptera</taxon>
        <taxon>Hemiptera</taxon>
        <taxon>Auchenorrhyncha</taxon>
        <taxon>Cercopoidea</taxon>
        <taxon>Clastopteridae</taxon>
        <taxon>Clastoptera</taxon>
    </lineage>
</organism>
<dbReference type="EMBL" id="GEDC01020689">
    <property type="protein sequence ID" value="JAS16609.1"/>
    <property type="molecule type" value="Transcribed_RNA"/>
</dbReference>
<dbReference type="Pfam" id="PF25045">
    <property type="entry name" value="vWA_Ro60"/>
    <property type="match status" value="1"/>
</dbReference>
<dbReference type="EMBL" id="GEDC01024164">
    <property type="protein sequence ID" value="JAS13134.1"/>
    <property type="molecule type" value="Transcribed_RNA"/>
</dbReference>
<dbReference type="InterPro" id="IPR008858">
    <property type="entry name" value="TROVE_dom"/>
</dbReference>
<keyword evidence="6" id="KW-0687">Ribonucleoprotein</keyword>
<evidence type="ECO:0000256" key="6">
    <source>
        <dbReference type="ARBA" id="ARBA00023274"/>
    </source>
</evidence>
<dbReference type="GO" id="GO:1990904">
    <property type="term" value="C:ribonucleoprotein complex"/>
    <property type="evidence" value="ECO:0007669"/>
    <property type="project" value="UniProtKB-KW"/>
</dbReference>
<feature type="domain" description="TROVE" evidence="7">
    <location>
        <begin position="27"/>
        <end position="394"/>
    </location>
</feature>
<dbReference type="Gene3D" id="3.40.50.410">
    <property type="entry name" value="von Willebrand factor, type A domain"/>
    <property type="match status" value="1"/>
</dbReference>
<keyword evidence="3" id="KW-0963">Cytoplasm</keyword>
<evidence type="ECO:0000313" key="9">
    <source>
        <dbReference type="EMBL" id="JAS16609.1"/>
    </source>
</evidence>
<keyword evidence="5" id="KW-0694">RNA-binding</keyword>
<dbReference type="GO" id="GO:0005737">
    <property type="term" value="C:cytoplasm"/>
    <property type="evidence" value="ECO:0007669"/>
    <property type="project" value="UniProtKB-SubCell"/>
</dbReference>
<protein>
    <recommendedName>
        <fullName evidence="7">TROVE domain-containing protein</fullName>
    </recommendedName>
</protein>
<dbReference type="InterPro" id="IPR040322">
    <property type="entry name" value="TROVE2"/>
</dbReference>
<dbReference type="PANTHER" id="PTHR14202">
    <property type="entry name" value="60 KDA RIBONUCLEOPROTEIN SSA/RO"/>
    <property type="match status" value="1"/>
</dbReference>
<reference evidence="10" key="1">
    <citation type="submission" date="2015-12" db="EMBL/GenBank/DDBJ databases">
        <title>De novo transcriptome assembly of four potential Pierce s Disease insect vectors from Arizona vineyards.</title>
        <authorList>
            <person name="Tassone E.E."/>
        </authorList>
    </citation>
    <scope>NUCLEOTIDE SEQUENCE</scope>
</reference>
<evidence type="ECO:0000256" key="5">
    <source>
        <dbReference type="ARBA" id="ARBA00022884"/>
    </source>
</evidence>
<evidence type="ECO:0000313" key="10">
    <source>
        <dbReference type="EMBL" id="JAS25153.1"/>
    </source>
</evidence>
<dbReference type="PANTHER" id="PTHR14202:SF0">
    <property type="entry name" value="RNA-BINDING PROTEIN RO60"/>
    <property type="match status" value="1"/>
</dbReference>
<comment type="similarity">
    <text evidence="2">Belongs to the Ro 60 kDa family.</text>
</comment>
<comment type="subcellular location">
    <subcellularLocation>
        <location evidence="1">Cytoplasm</location>
    </subcellularLocation>
</comment>
<dbReference type="EMBL" id="GEDC01012145">
    <property type="protein sequence ID" value="JAS25153.1"/>
    <property type="molecule type" value="Transcribed_RNA"/>
</dbReference>
<evidence type="ECO:0000259" key="7">
    <source>
        <dbReference type="PROSITE" id="PS50988"/>
    </source>
</evidence>
<sequence length="569" mass="65654">MISTEKDQETVDAQSKENEINLKKLKIKDNVDNDTLKQKEKVKFVRFLHISSEKPFYDPIDKFYTRRYEKCNIKSIFNLIALESPENIVNLIVKVKEDGTFIQSAPLVFALAICAVNNDKSLNIYAYKALPKVCSDAKDLFLFIKFLNKLQPDKPGGKFAHCKGIKKAISEWYLSQTPSNLVRLITRQKKEHGWSHYDVFRLIHIKSKSPEHNFIVKYVLGGYDKVSKEFENTDNTFIKDTLKYFKALRDFTHEKNMVVAAKQIENHLFPLESISPKQRRNIHIWTAILPKLDVKELIEVLPTVSALGYFHYKSNIPRMFIDTFENYYSLRHCNVHPSEVLIAKSTYDVHSEIVKEFRVKAQLPVKTNDPYEPITLALCGLYNNLCKILEPTNKKFLIAKNCHFPVMMKPCWRSYPVWSDEAQFLMIRSILIPETKDNVTILGTRSDSSIFEIANHPDVYHDGAFLKDVNCKDFTSPDIIATISYAEQKKIDADVIIVFTNLGDTKKQTRHALSSYKQTMGKEDVKLVVVSLTGITRNLKHLNTDDCLTIYGFDKYVCKLIKSFVLGAY</sequence>
<evidence type="ECO:0000256" key="1">
    <source>
        <dbReference type="ARBA" id="ARBA00004496"/>
    </source>
</evidence>
<dbReference type="GO" id="GO:0046872">
    <property type="term" value="F:metal ion binding"/>
    <property type="evidence" value="ECO:0007669"/>
    <property type="project" value="UniProtKB-KW"/>
</dbReference>
<evidence type="ECO:0000313" key="11">
    <source>
        <dbReference type="EMBL" id="JAS25667.1"/>
    </source>
</evidence>
<keyword evidence="4" id="KW-0479">Metal-binding</keyword>
<evidence type="ECO:0000313" key="8">
    <source>
        <dbReference type="EMBL" id="JAS13134.1"/>
    </source>
</evidence>
<gene>
    <name evidence="8" type="ORF">g.33838</name>
    <name evidence="10" type="ORF">g.33839</name>
    <name evidence="11" type="ORF">g.33840</name>
    <name evidence="9" type="ORF">g.33841</name>
</gene>
<dbReference type="PROSITE" id="PS50988">
    <property type="entry name" value="TROVE"/>
    <property type="match status" value="1"/>
</dbReference>
<dbReference type="GO" id="GO:0003723">
    <property type="term" value="F:RNA binding"/>
    <property type="evidence" value="ECO:0007669"/>
    <property type="project" value="UniProtKB-KW"/>
</dbReference>
<evidence type="ECO:0000256" key="4">
    <source>
        <dbReference type="ARBA" id="ARBA00022723"/>
    </source>
</evidence>
<name>A0A1B6DHJ6_9HEMI</name>
<evidence type="ECO:0000256" key="2">
    <source>
        <dbReference type="ARBA" id="ARBA00007814"/>
    </source>
</evidence>
<accession>A0A1B6DHJ6</accession>
<dbReference type="InterPro" id="IPR037214">
    <property type="entry name" value="TROVE_dom_sf"/>
</dbReference>